<sequence length="421" mass="45149">MTEKRNIPELLAPAGDREAFLAAVAAGADAVYCGVTGQLNARRRAGGIVPGELAELCGLAHGRGVRVYVTMNVVVKQAELAGAVEAAGRALAAGADALIIQDLGFLASVRQAFPEAEIHVSTQENVHDARGVLLCEELGASRVTLSRELPLTEIARIATETSAELEVFSHGAICPSYSGVCMLSSFLREGRSPNRGLCAQPCRLPFDLVDEAGVRLQPAARERALCTHDNCVIEDLAAMARAGVASLKLEGRMKPAAYVWAVTSAYRSALDALARGEEGVSPAVRRTLKRSFNRGLTDAYLRGVSDNELMSYERSGNRGELVGVLERFEPEPGFEPRDGQQMRGTVVLRLDAPVDAGDSLELRPVDDPERFMVVTAPEPCEAGGELRCHVRRPMPRGAEVRLTRSVALLDASARAVSELER</sequence>
<organism evidence="1 2">
    <name type="scientific">Parolsenella catena</name>
    <dbReference type="NCBI Taxonomy" id="2003188"/>
    <lineage>
        <taxon>Bacteria</taxon>
        <taxon>Bacillati</taxon>
        <taxon>Actinomycetota</taxon>
        <taxon>Coriobacteriia</taxon>
        <taxon>Coriobacteriales</taxon>
        <taxon>Atopobiaceae</taxon>
        <taxon>Parolsenella</taxon>
    </lineage>
</organism>
<dbReference type="InterPro" id="IPR001539">
    <property type="entry name" value="Peptidase_U32"/>
</dbReference>
<accession>A0A3G9K8U4</accession>
<dbReference type="AlphaFoldDB" id="A0A3G9K8U4"/>
<reference evidence="2" key="1">
    <citation type="submission" date="2018-11" db="EMBL/GenBank/DDBJ databases">
        <title>Comparative genomics of Parolsenella catena and Libanicoccus massiliensis: Reclassification of Libanicoccus massiliensis as Parolsenella massiliensis comb. nov.</title>
        <authorList>
            <person name="Sakamoto M."/>
            <person name="Ikeyama N."/>
            <person name="Murakami T."/>
            <person name="Mori H."/>
            <person name="Yuki M."/>
            <person name="Ohkuma M."/>
        </authorList>
    </citation>
    <scope>NUCLEOTIDE SEQUENCE [LARGE SCALE GENOMIC DNA]</scope>
    <source>
        <strain evidence="2">JCM 31932</strain>
    </source>
</reference>
<name>A0A3G9K8U4_9ACTN</name>
<dbReference type="PANTHER" id="PTHR30217:SF10">
    <property type="entry name" value="23S RRNA 5-HYDROXYCYTIDINE C2501 SYNTHASE"/>
    <property type="match status" value="1"/>
</dbReference>
<dbReference type="EMBL" id="AP019367">
    <property type="protein sequence ID" value="BBH50779.1"/>
    <property type="molecule type" value="Genomic_DNA"/>
</dbReference>
<dbReference type="InterPro" id="IPR051454">
    <property type="entry name" value="RNA/ubiquinone_mod_enzymes"/>
</dbReference>
<dbReference type="KEGG" id="pcat:Pcatena_13660"/>
<dbReference type="PROSITE" id="PS01276">
    <property type="entry name" value="PEPTIDASE_U32"/>
    <property type="match status" value="1"/>
</dbReference>
<evidence type="ECO:0008006" key="3">
    <source>
        <dbReference type="Google" id="ProtNLM"/>
    </source>
</evidence>
<dbReference type="GeneID" id="88849504"/>
<dbReference type="Pfam" id="PF01136">
    <property type="entry name" value="Peptidase_U32"/>
    <property type="match status" value="1"/>
</dbReference>
<protein>
    <recommendedName>
        <fullName evidence="3">Peptidase U32</fullName>
    </recommendedName>
</protein>
<dbReference type="Proteomes" id="UP000273154">
    <property type="component" value="Chromosome"/>
</dbReference>
<gene>
    <name evidence="1" type="ORF">Pcatena_13660</name>
</gene>
<evidence type="ECO:0000313" key="2">
    <source>
        <dbReference type="Proteomes" id="UP000273154"/>
    </source>
</evidence>
<dbReference type="RefSeq" id="WP_126422882.1">
    <property type="nucleotide sequence ID" value="NZ_AP019367.1"/>
</dbReference>
<dbReference type="OrthoDB" id="9807498at2"/>
<proteinExistence type="predicted"/>
<evidence type="ECO:0000313" key="1">
    <source>
        <dbReference type="EMBL" id="BBH50779.1"/>
    </source>
</evidence>
<dbReference type="PANTHER" id="PTHR30217">
    <property type="entry name" value="PEPTIDASE U32 FAMILY"/>
    <property type="match status" value="1"/>
</dbReference>
<keyword evidence="2" id="KW-1185">Reference proteome</keyword>